<dbReference type="InterPro" id="IPR016024">
    <property type="entry name" value="ARM-type_fold"/>
</dbReference>
<proteinExistence type="predicted"/>
<dbReference type="Proteomes" id="UP000315471">
    <property type="component" value="Unassembled WGS sequence"/>
</dbReference>
<gene>
    <name evidence="2" type="ORF">Q31b_23840</name>
</gene>
<keyword evidence="1" id="KW-0472">Membrane</keyword>
<comment type="caution">
    <text evidence="2">The sequence shown here is derived from an EMBL/GenBank/DDBJ whole genome shotgun (WGS) entry which is preliminary data.</text>
</comment>
<evidence type="ECO:0000313" key="3">
    <source>
        <dbReference type="Proteomes" id="UP000315471"/>
    </source>
</evidence>
<name>A0A5C6E3S3_9BACT</name>
<dbReference type="InterPro" id="IPR011989">
    <property type="entry name" value="ARM-like"/>
</dbReference>
<keyword evidence="1" id="KW-0812">Transmembrane</keyword>
<evidence type="ECO:0008006" key="4">
    <source>
        <dbReference type="Google" id="ProtNLM"/>
    </source>
</evidence>
<feature type="transmembrane region" description="Helical" evidence="1">
    <location>
        <begin position="56"/>
        <end position="74"/>
    </location>
</feature>
<keyword evidence="3" id="KW-1185">Reference proteome</keyword>
<sequence length="460" mass="51163">MNSSNQSQRYSEGSCSLLRFEPISLSAEGTVGISHGLASVASVSIGTKNPEGTHRFGMIIRSILLSIAFLLWIIPPRSVFGDAIELSIGGHLNGEVRRIPEKKVDIVAVDDDIRLAFPTSRVSRVVESDKLAAYRRHAAKAGEDAQLHYLLAVWCADPKNMPNYTQAYKRHHMQMAIRFDPDHERARASLGYVKENNRWIRYSDLQRSRGMISVGGKWVLPEAAAIEKIQTTTSKDAKLWIREIEILLRIAIRGNSKSPEAFASLQAIDDPMAAMAVAKQLLEENHNRKMNLLWVELLGRFKNRTSVEALVRTGLANPDDVVREAAISKLHEFGSRSAVASYTRMLRSNDHGAVTQALRALSYFPDIELAPIYIESLVTKHTKTEAPGAGTQSSFAGDGSTAFSQGGKPKTVTYYLENPGALSLLKTVEPDVDYGYDQQRWREYFAAKRSSYSGDLRRDP</sequence>
<keyword evidence="1" id="KW-1133">Transmembrane helix</keyword>
<evidence type="ECO:0000256" key="1">
    <source>
        <dbReference type="SAM" id="Phobius"/>
    </source>
</evidence>
<dbReference type="Gene3D" id="1.25.10.10">
    <property type="entry name" value="Leucine-rich Repeat Variant"/>
    <property type="match status" value="1"/>
</dbReference>
<dbReference type="SUPFAM" id="SSF48371">
    <property type="entry name" value="ARM repeat"/>
    <property type="match status" value="1"/>
</dbReference>
<dbReference type="RefSeq" id="WP_197171366.1">
    <property type="nucleotide sequence ID" value="NZ_SJPY01000003.1"/>
</dbReference>
<dbReference type="EMBL" id="SJPY01000003">
    <property type="protein sequence ID" value="TWU43345.1"/>
    <property type="molecule type" value="Genomic_DNA"/>
</dbReference>
<organism evidence="2 3">
    <name type="scientific">Novipirellula aureliae</name>
    <dbReference type="NCBI Taxonomy" id="2527966"/>
    <lineage>
        <taxon>Bacteria</taxon>
        <taxon>Pseudomonadati</taxon>
        <taxon>Planctomycetota</taxon>
        <taxon>Planctomycetia</taxon>
        <taxon>Pirellulales</taxon>
        <taxon>Pirellulaceae</taxon>
        <taxon>Novipirellula</taxon>
    </lineage>
</organism>
<dbReference type="AlphaFoldDB" id="A0A5C6E3S3"/>
<evidence type="ECO:0000313" key="2">
    <source>
        <dbReference type="EMBL" id="TWU43345.1"/>
    </source>
</evidence>
<protein>
    <recommendedName>
        <fullName evidence="4">HEAT repeat domain-containing protein</fullName>
    </recommendedName>
</protein>
<reference evidence="2 3" key="1">
    <citation type="submission" date="2019-02" db="EMBL/GenBank/DDBJ databases">
        <title>Deep-cultivation of Planctomycetes and their phenomic and genomic characterization uncovers novel biology.</title>
        <authorList>
            <person name="Wiegand S."/>
            <person name="Jogler M."/>
            <person name="Boedeker C."/>
            <person name="Pinto D."/>
            <person name="Vollmers J."/>
            <person name="Rivas-Marin E."/>
            <person name="Kohn T."/>
            <person name="Peeters S.H."/>
            <person name="Heuer A."/>
            <person name="Rast P."/>
            <person name="Oberbeckmann S."/>
            <person name="Bunk B."/>
            <person name="Jeske O."/>
            <person name="Meyerdierks A."/>
            <person name="Storesund J.E."/>
            <person name="Kallscheuer N."/>
            <person name="Luecker S."/>
            <person name="Lage O.M."/>
            <person name="Pohl T."/>
            <person name="Merkel B.J."/>
            <person name="Hornburger P."/>
            <person name="Mueller R.-W."/>
            <person name="Bruemmer F."/>
            <person name="Labrenz M."/>
            <person name="Spormann A.M."/>
            <person name="Op Den Camp H."/>
            <person name="Overmann J."/>
            <person name="Amann R."/>
            <person name="Jetten M.S.M."/>
            <person name="Mascher T."/>
            <person name="Medema M.H."/>
            <person name="Devos D.P."/>
            <person name="Kaster A.-K."/>
            <person name="Ovreas L."/>
            <person name="Rohde M."/>
            <person name="Galperin M.Y."/>
            <person name="Jogler C."/>
        </authorList>
    </citation>
    <scope>NUCLEOTIDE SEQUENCE [LARGE SCALE GENOMIC DNA]</scope>
    <source>
        <strain evidence="2 3">Q31b</strain>
    </source>
</reference>
<accession>A0A5C6E3S3</accession>
<dbReference type="Pfam" id="PF13646">
    <property type="entry name" value="HEAT_2"/>
    <property type="match status" value="1"/>
</dbReference>